<keyword evidence="2" id="KW-1185">Reference proteome</keyword>
<dbReference type="AlphaFoldDB" id="A0A918UVG2"/>
<dbReference type="EMBL" id="BMWG01000008">
    <property type="protein sequence ID" value="GGZ35717.1"/>
    <property type="molecule type" value="Genomic_DNA"/>
</dbReference>
<evidence type="ECO:0000313" key="2">
    <source>
        <dbReference type="Proteomes" id="UP000630936"/>
    </source>
</evidence>
<dbReference type="Proteomes" id="UP000630936">
    <property type="component" value="Unassembled WGS sequence"/>
</dbReference>
<sequence>MWTPLVPAAAIPRRTDGCLPPVLAETGGYPDVFLLEAVPHSRAKAPTTYYYGEQFGEVLERVLTAPPAAQGRWLTAAADAVGDCRPVPRPPR</sequence>
<accession>A0A918UVG2</accession>
<organism evidence="1 2">
    <name type="scientific">Streptomyces inusitatus</name>
    <dbReference type="NCBI Taxonomy" id="68221"/>
    <lineage>
        <taxon>Bacteria</taxon>
        <taxon>Bacillati</taxon>
        <taxon>Actinomycetota</taxon>
        <taxon>Actinomycetes</taxon>
        <taxon>Kitasatosporales</taxon>
        <taxon>Streptomycetaceae</taxon>
        <taxon>Streptomyces</taxon>
    </lineage>
</organism>
<gene>
    <name evidence="1" type="ORF">GCM10010387_32300</name>
</gene>
<evidence type="ECO:0000313" key="1">
    <source>
        <dbReference type="EMBL" id="GGZ35717.1"/>
    </source>
</evidence>
<protein>
    <submittedName>
        <fullName evidence="1">Uncharacterized protein</fullName>
    </submittedName>
</protein>
<reference evidence="1" key="2">
    <citation type="submission" date="2020-09" db="EMBL/GenBank/DDBJ databases">
        <authorList>
            <person name="Sun Q."/>
            <person name="Ohkuma M."/>
        </authorList>
    </citation>
    <scope>NUCLEOTIDE SEQUENCE</scope>
    <source>
        <strain evidence="1">JCM 4988</strain>
    </source>
</reference>
<comment type="caution">
    <text evidence="1">The sequence shown here is derived from an EMBL/GenBank/DDBJ whole genome shotgun (WGS) entry which is preliminary data.</text>
</comment>
<proteinExistence type="predicted"/>
<name>A0A918UVG2_9ACTN</name>
<reference evidence="1" key="1">
    <citation type="journal article" date="2014" name="Int. J. Syst. Evol. Microbiol.">
        <title>Complete genome sequence of Corynebacterium casei LMG S-19264T (=DSM 44701T), isolated from a smear-ripened cheese.</title>
        <authorList>
            <consortium name="US DOE Joint Genome Institute (JGI-PGF)"/>
            <person name="Walter F."/>
            <person name="Albersmeier A."/>
            <person name="Kalinowski J."/>
            <person name="Ruckert C."/>
        </authorList>
    </citation>
    <scope>NUCLEOTIDE SEQUENCE</scope>
    <source>
        <strain evidence="1">JCM 4988</strain>
    </source>
</reference>